<dbReference type="AlphaFoldDB" id="A0A915CC69"/>
<dbReference type="InterPro" id="IPR003599">
    <property type="entry name" value="Ig_sub"/>
</dbReference>
<sequence>MRSAAQIYLLSVAALVGAISIVHRNGNAIDGWYEGSAYVQLYEGDNFSIECRSGDEHIEFAFPDNNAFSTGYAGKEEIRNRTHQRAIDGGLAVTIDSVKKYDTGKYECSTYDNSTSIYLFVATSDKSVFLNEHPIFIAVDLNKQRLEIPCRTDRFIHDTSKVRLLINGRKSALKRTYDSRKGFLLETASLQWPVEVDLLRFTCKYNGSESTVIAVPERSEENFTIHADRWPYTGSPLRVSCSLKPATHNYEIIWRCPRCTHVPSAVSKRYERTNGGMMHVLVVDEPSQDDSGVYECVRVRRSDGMAVEGRQRNITISKTRGQMRVLNISKSLVEITEGESIEIFVEIDIYPASEYKHRWYKTYNMWGESVRREEVNEVFTSTARREKSDSWRSERLHIANAETDDAGIYQLEVRIGEDFGTTLNWTVVVHPLKREVDISMVSHNNLGNDVVLVGSTVVVSCKINDENVEGIKLQVYNVSEKRWIDASSAQLEIQKYTYDSFLRWNVTLLNDTT</sequence>
<dbReference type="SUPFAM" id="SSF48726">
    <property type="entry name" value="Immunoglobulin"/>
    <property type="match status" value="3"/>
</dbReference>
<feature type="chain" id="PRO_5038104380" description="Platelet-derived growth factor receptor-like protein" evidence="3">
    <location>
        <begin position="19"/>
        <end position="513"/>
    </location>
</feature>
<proteinExistence type="predicted"/>
<name>A0A915CC69_PARUN</name>
<dbReference type="InterPro" id="IPR042495">
    <property type="entry name" value="PDGFRL"/>
</dbReference>
<keyword evidence="3" id="KW-0732">Signal</keyword>
<evidence type="ECO:0000256" key="3">
    <source>
        <dbReference type="SAM" id="SignalP"/>
    </source>
</evidence>
<feature type="signal peptide" evidence="3">
    <location>
        <begin position="1"/>
        <end position="18"/>
    </location>
</feature>
<dbReference type="WBParaSite" id="PgR119X_g021_t01">
    <property type="protein sequence ID" value="PgR119X_g021_t01"/>
    <property type="gene ID" value="PgR119X_g021"/>
</dbReference>
<comment type="subunit">
    <text evidence="1">Forms a complex composed of PDGFRL, TNK2 and GRB2.</text>
</comment>
<dbReference type="SMART" id="SM00409">
    <property type="entry name" value="IG"/>
    <property type="match status" value="3"/>
</dbReference>
<dbReference type="PANTHER" id="PTHR15360">
    <property type="entry name" value="PLATELET-DERIVED GROWTH FACTOR RECEPTOR LIKE"/>
    <property type="match status" value="1"/>
</dbReference>
<accession>A0A915CC69</accession>
<dbReference type="Gene3D" id="2.60.40.10">
    <property type="entry name" value="Immunoglobulins"/>
    <property type="match status" value="2"/>
</dbReference>
<evidence type="ECO:0000256" key="2">
    <source>
        <dbReference type="ARBA" id="ARBA00019671"/>
    </source>
</evidence>
<dbReference type="InterPro" id="IPR013783">
    <property type="entry name" value="Ig-like_fold"/>
</dbReference>
<evidence type="ECO:0000313" key="6">
    <source>
        <dbReference type="WBParaSite" id="PgR119X_g021_t01"/>
    </source>
</evidence>
<feature type="domain" description="Ig-like" evidence="4">
    <location>
        <begin position="216"/>
        <end position="315"/>
    </location>
</feature>
<evidence type="ECO:0000259" key="4">
    <source>
        <dbReference type="PROSITE" id="PS50835"/>
    </source>
</evidence>
<protein>
    <recommendedName>
        <fullName evidence="2">Platelet-derived growth factor receptor-like protein</fullName>
    </recommendedName>
</protein>
<dbReference type="Proteomes" id="UP000887569">
    <property type="component" value="Unplaced"/>
</dbReference>
<organism evidence="5 6">
    <name type="scientific">Parascaris univalens</name>
    <name type="common">Nematode worm</name>
    <dbReference type="NCBI Taxonomy" id="6257"/>
    <lineage>
        <taxon>Eukaryota</taxon>
        <taxon>Metazoa</taxon>
        <taxon>Ecdysozoa</taxon>
        <taxon>Nematoda</taxon>
        <taxon>Chromadorea</taxon>
        <taxon>Rhabditida</taxon>
        <taxon>Spirurina</taxon>
        <taxon>Ascaridomorpha</taxon>
        <taxon>Ascaridoidea</taxon>
        <taxon>Ascarididae</taxon>
        <taxon>Parascaris</taxon>
    </lineage>
</organism>
<dbReference type="PANTHER" id="PTHR15360:SF4">
    <property type="entry name" value="PROTEIN KINASE DOMAIN-CONTAINING PROTEIN"/>
    <property type="match status" value="1"/>
</dbReference>
<keyword evidence="5" id="KW-1185">Reference proteome</keyword>
<evidence type="ECO:0000256" key="1">
    <source>
        <dbReference type="ARBA" id="ARBA00011360"/>
    </source>
</evidence>
<dbReference type="InterPro" id="IPR007110">
    <property type="entry name" value="Ig-like_dom"/>
</dbReference>
<reference evidence="6" key="1">
    <citation type="submission" date="2022-11" db="UniProtKB">
        <authorList>
            <consortium name="WormBaseParasite"/>
        </authorList>
    </citation>
    <scope>IDENTIFICATION</scope>
</reference>
<dbReference type="InterPro" id="IPR036179">
    <property type="entry name" value="Ig-like_dom_sf"/>
</dbReference>
<evidence type="ECO:0000313" key="5">
    <source>
        <dbReference type="Proteomes" id="UP000887569"/>
    </source>
</evidence>
<dbReference type="PROSITE" id="PS50835">
    <property type="entry name" value="IG_LIKE"/>
    <property type="match status" value="1"/>
</dbReference>